<evidence type="ECO:0000256" key="12">
    <source>
        <dbReference type="ARBA" id="ARBA00023211"/>
    </source>
</evidence>
<organism evidence="14 15">
    <name type="scientific">Genlisea aurea</name>
    <dbReference type="NCBI Taxonomy" id="192259"/>
    <lineage>
        <taxon>Eukaryota</taxon>
        <taxon>Viridiplantae</taxon>
        <taxon>Streptophyta</taxon>
        <taxon>Embryophyta</taxon>
        <taxon>Tracheophyta</taxon>
        <taxon>Spermatophyta</taxon>
        <taxon>Magnoliopsida</taxon>
        <taxon>eudicotyledons</taxon>
        <taxon>Gunneridae</taxon>
        <taxon>Pentapetalae</taxon>
        <taxon>asterids</taxon>
        <taxon>lamiids</taxon>
        <taxon>Lamiales</taxon>
        <taxon>Lentibulariaceae</taxon>
        <taxon>Genlisea</taxon>
    </lineage>
</organism>
<dbReference type="PANTHER" id="PTHR11214:SF351">
    <property type="entry name" value="BETA-1,3-GALACTOSYLTRANSFERASE PVG3"/>
    <property type="match status" value="1"/>
</dbReference>
<name>S8ED65_9LAMI</name>
<comment type="caution">
    <text evidence="14">The sequence shown here is derived from an EMBL/GenBank/DDBJ whole genome shotgun (WGS) entry which is preliminary data.</text>
</comment>
<dbReference type="GO" id="GO:0000139">
    <property type="term" value="C:Golgi membrane"/>
    <property type="evidence" value="ECO:0007669"/>
    <property type="project" value="UniProtKB-SubCell"/>
</dbReference>
<keyword evidence="11" id="KW-0472">Membrane</keyword>
<feature type="non-terminal residue" evidence="14">
    <location>
        <position position="253"/>
    </location>
</feature>
<evidence type="ECO:0000313" key="14">
    <source>
        <dbReference type="EMBL" id="EPS73893.1"/>
    </source>
</evidence>
<dbReference type="InterPro" id="IPR002659">
    <property type="entry name" value="Glyco_trans_31"/>
</dbReference>
<feature type="non-terminal residue" evidence="14">
    <location>
        <position position="1"/>
    </location>
</feature>
<keyword evidence="9" id="KW-1133">Transmembrane helix</keyword>
<comment type="pathway">
    <text evidence="3">Protein modification; protein glycosylation.</text>
</comment>
<keyword evidence="5 13" id="KW-0328">Glycosyltransferase</keyword>
<comment type="cofactor">
    <cofactor evidence="1 13">
        <name>Mn(2+)</name>
        <dbReference type="ChEBI" id="CHEBI:29035"/>
    </cofactor>
</comment>
<evidence type="ECO:0000256" key="2">
    <source>
        <dbReference type="ARBA" id="ARBA00004323"/>
    </source>
</evidence>
<dbReference type="Proteomes" id="UP000015453">
    <property type="component" value="Unassembled WGS sequence"/>
</dbReference>
<evidence type="ECO:0000256" key="10">
    <source>
        <dbReference type="ARBA" id="ARBA00023034"/>
    </source>
</evidence>
<dbReference type="UniPathway" id="UPA00378"/>
<comment type="subcellular location">
    <subcellularLocation>
        <location evidence="2 13">Golgi apparatus membrane</location>
        <topology evidence="2 13">Single-pass type II membrane protein</topology>
    </subcellularLocation>
</comment>
<evidence type="ECO:0000256" key="6">
    <source>
        <dbReference type="ARBA" id="ARBA00022679"/>
    </source>
</evidence>
<evidence type="ECO:0000256" key="1">
    <source>
        <dbReference type="ARBA" id="ARBA00001936"/>
    </source>
</evidence>
<keyword evidence="6" id="KW-0808">Transferase</keyword>
<dbReference type="EC" id="2.4.1.-" evidence="13"/>
<keyword evidence="7" id="KW-0812">Transmembrane</keyword>
<comment type="similarity">
    <text evidence="4 13">Belongs to the glycosyltransferase 31 family.</text>
</comment>
<reference evidence="14 15" key="1">
    <citation type="journal article" date="2013" name="BMC Genomics">
        <title>The miniature genome of a carnivorous plant Genlisea aurea contains a low number of genes and short non-coding sequences.</title>
        <authorList>
            <person name="Leushkin E.V."/>
            <person name="Sutormin R.A."/>
            <person name="Nabieva E.R."/>
            <person name="Penin A.A."/>
            <person name="Kondrashov A.S."/>
            <person name="Logacheva M.D."/>
        </authorList>
    </citation>
    <scope>NUCLEOTIDE SEQUENCE [LARGE SCALE GENOMIC DNA]</scope>
</reference>
<dbReference type="Gene3D" id="3.90.550.50">
    <property type="match status" value="1"/>
</dbReference>
<dbReference type="GO" id="GO:0016758">
    <property type="term" value="F:hexosyltransferase activity"/>
    <property type="evidence" value="ECO:0007669"/>
    <property type="project" value="InterPro"/>
</dbReference>
<evidence type="ECO:0000256" key="8">
    <source>
        <dbReference type="ARBA" id="ARBA00022968"/>
    </source>
</evidence>
<evidence type="ECO:0000313" key="15">
    <source>
        <dbReference type="Proteomes" id="UP000015453"/>
    </source>
</evidence>
<dbReference type="OrthoDB" id="2139606at2759"/>
<accession>S8ED65</accession>
<evidence type="ECO:0000256" key="7">
    <source>
        <dbReference type="ARBA" id="ARBA00022692"/>
    </source>
</evidence>
<proteinExistence type="inferred from homology"/>
<keyword evidence="10 13" id="KW-0333">Golgi apparatus</keyword>
<dbReference type="PANTHER" id="PTHR11214">
    <property type="entry name" value="BETA-1,3-N-ACETYLGLUCOSAMINYLTRANSFERASE"/>
    <property type="match status" value="1"/>
</dbReference>
<evidence type="ECO:0000256" key="9">
    <source>
        <dbReference type="ARBA" id="ARBA00022989"/>
    </source>
</evidence>
<dbReference type="AlphaFoldDB" id="S8ED65"/>
<evidence type="ECO:0000256" key="13">
    <source>
        <dbReference type="RuleBase" id="RU363063"/>
    </source>
</evidence>
<evidence type="ECO:0000256" key="4">
    <source>
        <dbReference type="ARBA" id="ARBA00008661"/>
    </source>
</evidence>
<protein>
    <recommendedName>
        <fullName evidence="13">Hexosyltransferase</fullName>
        <ecNumber evidence="13">2.4.1.-</ecNumber>
    </recommendedName>
</protein>
<dbReference type="FunFam" id="3.90.550.50:FF:000027">
    <property type="entry name" value="Hexosyltransferase"/>
    <property type="match status" value="1"/>
</dbReference>
<keyword evidence="15" id="KW-1185">Reference proteome</keyword>
<dbReference type="EMBL" id="AUSU01000259">
    <property type="protein sequence ID" value="EPS73893.1"/>
    <property type="molecule type" value="Genomic_DNA"/>
</dbReference>
<keyword evidence="8" id="KW-0735">Signal-anchor</keyword>
<evidence type="ECO:0000256" key="3">
    <source>
        <dbReference type="ARBA" id="ARBA00004922"/>
    </source>
</evidence>
<sequence length="253" mass="29539">SSLEGEIRLFIGVMTIPDRHEIRGILRMAYGIQSPIGAHIDVRFIFCNLTNEEQRVLIALEIMTYDDIIILNCTENIHDGKTYTYFSSLPELFTSNSTYPPYHYVMKTDDDAYIRLQYLMDSLRPLPRDDMFYGYGFPFDRRDTPDFMGGVIYIVSWDIVEWISTSDIPKNNIYATEDVIFGHWLFLGQKGKNRYDAKWTIYDIPDPAPTWYSHSLWPETAVVHQLNTRGQWAKALGYFNVTKGLKPSKFYHI</sequence>
<keyword evidence="12 13" id="KW-0464">Manganese</keyword>
<dbReference type="Pfam" id="PF01762">
    <property type="entry name" value="Galactosyl_T"/>
    <property type="match status" value="1"/>
</dbReference>
<evidence type="ECO:0000256" key="5">
    <source>
        <dbReference type="ARBA" id="ARBA00022676"/>
    </source>
</evidence>
<gene>
    <name evidence="14" type="ORF">M569_00860</name>
</gene>
<evidence type="ECO:0000256" key="11">
    <source>
        <dbReference type="ARBA" id="ARBA00023136"/>
    </source>
</evidence>